<keyword evidence="1" id="KW-0472">Membrane</keyword>
<dbReference type="OrthoDB" id="1976465at2"/>
<dbReference type="STRING" id="168384.SAMN05660368_00377"/>
<dbReference type="EMBL" id="ACCL02000008">
    <property type="protein sequence ID" value="EET60943.1"/>
    <property type="molecule type" value="Genomic_DNA"/>
</dbReference>
<organism evidence="2 3">
    <name type="scientific">Marvinbryantia formatexigens DSM 14469</name>
    <dbReference type="NCBI Taxonomy" id="478749"/>
    <lineage>
        <taxon>Bacteria</taxon>
        <taxon>Bacillati</taxon>
        <taxon>Bacillota</taxon>
        <taxon>Clostridia</taxon>
        <taxon>Lachnospirales</taxon>
        <taxon>Lachnospiraceae</taxon>
        <taxon>Marvinbryantia</taxon>
    </lineage>
</organism>
<dbReference type="Proteomes" id="UP000005561">
    <property type="component" value="Unassembled WGS sequence"/>
</dbReference>
<comment type="caution">
    <text evidence="2">The sequence shown here is derived from an EMBL/GenBank/DDBJ whole genome shotgun (WGS) entry which is preliminary data.</text>
</comment>
<feature type="transmembrane region" description="Helical" evidence="1">
    <location>
        <begin position="167"/>
        <end position="184"/>
    </location>
</feature>
<dbReference type="AlphaFoldDB" id="C6LEG0"/>
<keyword evidence="3" id="KW-1185">Reference proteome</keyword>
<feature type="transmembrane region" description="Helical" evidence="1">
    <location>
        <begin position="12"/>
        <end position="32"/>
    </location>
</feature>
<keyword evidence="1" id="KW-0812">Transmembrane</keyword>
<name>C6LEG0_9FIRM</name>
<gene>
    <name evidence="2" type="ORF">BRYFOR_07009</name>
</gene>
<feature type="transmembrane region" description="Helical" evidence="1">
    <location>
        <begin position="96"/>
        <end position="123"/>
    </location>
</feature>
<evidence type="ECO:0000313" key="2">
    <source>
        <dbReference type="EMBL" id="EET60943.1"/>
    </source>
</evidence>
<reference evidence="2" key="1">
    <citation type="submission" date="2009-07" db="EMBL/GenBank/DDBJ databases">
        <authorList>
            <person name="Weinstock G."/>
            <person name="Sodergren E."/>
            <person name="Clifton S."/>
            <person name="Fulton L."/>
            <person name="Fulton B."/>
            <person name="Courtney L."/>
            <person name="Fronick C."/>
            <person name="Harrison M."/>
            <person name="Strong C."/>
            <person name="Farmer C."/>
            <person name="Delahaunty K."/>
            <person name="Markovic C."/>
            <person name="Hall O."/>
            <person name="Minx P."/>
            <person name="Tomlinson C."/>
            <person name="Mitreva M."/>
            <person name="Nelson J."/>
            <person name="Hou S."/>
            <person name="Wollam A."/>
            <person name="Pepin K.H."/>
            <person name="Johnson M."/>
            <person name="Bhonagiri V."/>
            <person name="Nash W.E."/>
            <person name="Warren W."/>
            <person name="Chinwalla A."/>
            <person name="Mardis E.R."/>
            <person name="Wilson R.K."/>
        </authorList>
    </citation>
    <scope>NUCLEOTIDE SEQUENCE [LARGE SCALE GENOMIC DNA]</scope>
    <source>
        <strain evidence="2">DSM 14469</strain>
    </source>
</reference>
<sequence length="240" mass="27048">MDLVRMLHEKKFYLAILLAFFGVTAGAELPGAQETLPAGTFLKLTTAGMKSQTALFLLPVASVLPCAEEYLRERQWNFLRVLIVRRSKKEYCRDRVLTTALSGALVWSVAAVLAALFFFLLFFAREEAFSWQQELVEELLRTLARICLTASALAGFAAFTGAVGGSVYLAFGLPFIVFYAGIILRQRYLEDLYCIDPSEWILAENNWGCGQYALWIFLILLALCMAALHRLILEKRLEEI</sequence>
<evidence type="ECO:0000256" key="1">
    <source>
        <dbReference type="SAM" id="Phobius"/>
    </source>
</evidence>
<accession>C6LEG0</accession>
<dbReference type="RefSeq" id="WP_006861803.1">
    <property type="nucleotide sequence ID" value="NZ_ACCL02000008.1"/>
</dbReference>
<proteinExistence type="predicted"/>
<feature type="transmembrane region" description="Helical" evidence="1">
    <location>
        <begin position="212"/>
        <end position="233"/>
    </location>
</feature>
<protein>
    <recommendedName>
        <fullName evidence="4">ABC-2 family transporter protein</fullName>
    </recommendedName>
</protein>
<dbReference type="eggNOG" id="ENOG5032X5P">
    <property type="taxonomic scope" value="Bacteria"/>
</dbReference>
<evidence type="ECO:0000313" key="3">
    <source>
        <dbReference type="Proteomes" id="UP000005561"/>
    </source>
</evidence>
<evidence type="ECO:0008006" key="4">
    <source>
        <dbReference type="Google" id="ProtNLM"/>
    </source>
</evidence>
<keyword evidence="1" id="KW-1133">Transmembrane helix</keyword>